<feature type="transmembrane region" description="Helical" evidence="1">
    <location>
        <begin position="171"/>
        <end position="187"/>
    </location>
</feature>
<gene>
    <name evidence="2" type="ORF">RY831_06940</name>
</gene>
<feature type="transmembrane region" description="Helical" evidence="1">
    <location>
        <begin position="223"/>
        <end position="240"/>
    </location>
</feature>
<dbReference type="PANTHER" id="PTHR40031:SF1">
    <property type="entry name" value="MEMBRANE-BOUND METAL-DEPENDENT HYDROLASE"/>
    <property type="match status" value="1"/>
</dbReference>
<keyword evidence="1" id="KW-0472">Membrane</keyword>
<accession>A0ABU6J5H4</accession>
<name>A0ABU6J5H4_9BURK</name>
<feature type="transmembrane region" description="Helical" evidence="1">
    <location>
        <begin position="74"/>
        <end position="93"/>
    </location>
</feature>
<dbReference type="Proteomes" id="UP001352263">
    <property type="component" value="Unassembled WGS sequence"/>
</dbReference>
<evidence type="ECO:0000313" key="3">
    <source>
        <dbReference type="Proteomes" id="UP001352263"/>
    </source>
</evidence>
<dbReference type="PANTHER" id="PTHR40031">
    <property type="entry name" value="HYPOTHETICAL MEMBRANE SPANNING PROTEIN"/>
    <property type="match status" value="1"/>
</dbReference>
<organism evidence="2 3">
    <name type="scientific">Noviherbaspirillum album</name>
    <dbReference type="NCBI Taxonomy" id="3080276"/>
    <lineage>
        <taxon>Bacteria</taxon>
        <taxon>Pseudomonadati</taxon>
        <taxon>Pseudomonadota</taxon>
        <taxon>Betaproteobacteria</taxon>
        <taxon>Burkholderiales</taxon>
        <taxon>Oxalobacteraceae</taxon>
        <taxon>Noviherbaspirillum</taxon>
    </lineage>
</organism>
<keyword evidence="1" id="KW-0812">Transmembrane</keyword>
<keyword evidence="2" id="KW-0378">Hydrolase</keyword>
<evidence type="ECO:0000313" key="2">
    <source>
        <dbReference type="EMBL" id="MEC4718876.1"/>
    </source>
</evidence>
<dbReference type="GO" id="GO:0016787">
    <property type="term" value="F:hydrolase activity"/>
    <property type="evidence" value="ECO:0007669"/>
    <property type="project" value="UniProtKB-KW"/>
</dbReference>
<dbReference type="Pfam" id="PF04307">
    <property type="entry name" value="YdjM"/>
    <property type="match status" value="1"/>
</dbReference>
<dbReference type="EMBL" id="JAWIIV010000004">
    <property type="protein sequence ID" value="MEC4718876.1"/>
    <property type="molecule type" value="Genomic_DNA"/>
</dbReference>
<dbReference type="InterPro" id="IPR053170">
    <property type="entry name" value="Transcription_regulator"/>
</dbReference>
<sequence length="410" mass="45033">MDNLSHSVASLAAGALLHRSLPPESDSQKQGIRHRMMLIACWLAGNFPDLDLVLTPLLPAPLGYLLHHRGHTHTVLYALPQALLLAALLYLLWPAARRLLKQSASARLGLLLSIATGFALHLMMDYLNSYGIHPFYPVDARWLYGDMVFILEPVFWIAFGMTLAWMVRLRALKILLAALLIGVPLYFTTRGFLSWPSFAVLSGMALVLGVVQQRCGERGRGGLLLSFVFALVFVGVQHQASQRSKDMLAAHLRAADPATRVLDMSMSAFPANPLCWAFASVESNEAAGTYALKRGIVSIAPELVPVAACPVALADTAAQQPVATGIALFSQEQGDLKALRRLRSENCHFDAWMRFARVPSVNAEQATDIRFATSPRGNFSTLRFADFANRACLPNVPAWAYPRHDLLTPR</sequence>
<comment type="caution">
    <text evidence="2">The sequence shown here is derived from an EMBL/GenBank/DDBJ whole genome shotgun (WGS) entry which is preliminary data.</text>
</comment>
<evidence type="ECO:0000256" key="1">
    <source>
        <dbReference type="SAM" id="Phobius"/>
    </source>
</evidence>
<dbReference type="RefSeq" id="WP_326505596.1">
    <property type="nucleotide sequence ID" value="NZ_JAWIIV010000004.1"/>
</dbReference>
<feature type="transmembrane region" description="Helical" evidence="1">
    <location>
        <begin position="143"/>
        <end position="164"/>
    </location>
</feature>
<feature type="transmembrane region" description="Helical" evidence="1">
    <location>
        <begin position="193"/>
        <end position="211"/>
    </location>
</feature>
<keyword evidence="1" id="KW-1133">Transmembrane helix</keyword>
<feature type="transmembrane region" description="Helical" evidence="1">
    <location>
        <begin position="36"/>
        <end position="54"/>
    </location>
</feature>
<dbReference type="InterPro" id="IPR007404">
    <property type="entry name" value="YdjM-like"/>
</dbReference>
<proteinExistence type="predicted"/>
<feature type="transmembrane region" description="Helical" evidence="1">
    <location>
        <begin position="105"/>
        <end position="123"/>
    </location>
</feature>
<keyword evidence="3" id="KW-1185">Reference proteome</keyword>
<protein>
    <submittedName>
        <fullName evidence="2">Metal-dependent hydrolase</fullName>
    </submittedName>
</protein>
<reference evidence="2 3" key="1">
    <citation type="submission" date="2023-10" db="EMBL/GenBank/DDBJ databases">
        <title>Noviherbaspirillum sp. CPCC 100848 genome assembly.</title>
        <authorList>
            <person name="Li X.Y."/>
            <person name="Fang X.M."/>
        </authorList>
    </citation>
    <scope>NUCLEOTIDE SEQUENCE [LARGE SCALE GENOMIC DNA]</scope>
    <source>
        <strain evidence="2 3">CPCC 100848</strain>
    </source>
</reference>